<dbReference type="KEGG" id="nae:BHE16_09005"/>
<evidence type="ECO:0000313" key="4">
    <source>
        <dbReference type="Proteomes" id="UP000580797"/>
    </source>
</evidence>
<dbReference type="EMBL" id="CP018135">
    <property type="protein sequence ID" value="APF41111.1"/>
    <property type="molecule type" value="Genomic_DNA"/>
</dbReference>
<name>A0A1L2ZQ17_9MICC</name>
<accession>A0A1L2ZQ17</accession>
<evidence type="ECO:0000313" key="2">
    <source>
        <dbReference type="EMBL" id="MBB5512963.1"/>
    </source>
</evidence>
<dbReference type="STRING" id="556325.BHE16_09005"/>
<keyword evidence="3" id="KW-1185">Reference proteome</keyword>
<gene>
    <name evidence="1" type="ORF">BHE16_09005</name>
    <name evidence="2" type="ORF">HD598_001650</name>
</gene>
<proteinExistence type="predicted"/>
<dbReference type="RefSeq" id="WP_071894582.1">
    <property type="nucleotide sequence ID" value="NZ_BAAARH010000007.1"/>
</dbReference>
<dbReference type="Proteomes" id="UP000580797">
    <property type="component" value="Unassembled WGS sequence"/>
</dbReference>
<evidence type="ECO:0000313" key="1">
    <source>
        <dbReference type="EMBL" id="APF41111.1"/>
    </source>
</evidence>
<dbReference type="AlphaFoldDB" id="A0A1L2ZQ17"/>
<organism evidence="1 3">
    <name type="scientific">Neomicrococcus aestuarii</name>
    <dbReference type="NCBI Taxonomy" id="556325"/>
    <lineage>
        <taxon>Bacteria</taxon>
        <taxon>Bacillati</taxon>
        <taxon>Actinomycetota</taxon>
        <taxon>Actinomycetes</taxon>
        <taxon>Micrococcales</taxon>
        <taxon>Micrococcaceae</taxon>
        <taxon>Neomicrococcus</taxon>
    </lineage>
</organism>
<reference evidence="1 3" key="1">
    <citation type="submission" date="2016-11" db="EMBL/GenBank/DDBJ databases">
        <title>Genome sequencing of Zhihengliuella aestuarii B18 antagonistic to Plasmodiophora brassicae.</title>
        <authorList>
            <person name="Luo Y."/>
        </authorList>
    </citation>
    <scope>NUCLEOTIDE SEQUENCE [LARGE SCALE GENOMIC DNA]</scope>
    <source>
        <strain evidence="1 3">B18</strain>
    </source>
</reference>
<sequence>MREHKMLADWFSDASREIQQGQELVQDLEAKLRHIHAVKWDSPAGVNFKRRVEAMHVRAWEALSSSRDASAEISGVIAEMSSWDQRLQDLQSEASQAYVESGTRLAQLVQTMANTGMSTPFYGGFNYLSVR</sequence>
<protein>
    <submittedName>
        <fullName evidence="1">Uncharacterized protein</fullName>
    </submittedName>
</protein>
<evidence type="ECO:0000313" key="3">
    <source>
        <dbReference type="Proteomes" id="UP000183530"/>
    </source>
</evidence>
<reference evidence="2 4" key="2">
    <citation type="submission" date="2020-08" db="EMBL/GenBank/DDBJ databases">
        <title>Sequencing the genomes of 1000 actinobacteria strains.</title>
        <authorList>
            <person name="Klenk H.-P."/>
        </authorList>
    </citation>
    <scope>NUCLEOTIDE SEQUENCE [LARGE SCALE GENOMIC DNA]</scope>
    <source>
        <strain evidence="2 4">DSM 105783</strain>
    </source>
</reference>
<dbReference type="Proteomes" id="UP000183530">
    <property type="component" value="Chromosome"/>
</dbReference>
<dbReference type="EMBL" id="JACHDR010000001">
    <property type="protein sequence ID" value="MBB5512963.1"/>
    <property type="molecule type" value="Genomic_DNA"/>
</dbReference>